<dbReference type="Proteomes" id="UP000247810">
    <property type="component" value="Unassembled WGS sequence"/>
</dbReference>
<evidence type="ECO:0000313" key="1">
    <source>
        <dbReference type="EMBL" id="PYH94148.1"/>
    </source>
</evidence>
<reference evidence="1 2" key="1">
    <citation type="submission" date="2018-02" db="EMBL/GenBank/DDBJ databases">
        <title>The genomes of Aspergillus section Nigri reveals drivers in fungal speciation.</title>
        <authorList>
            <consortium name="DOE Joint Genome Institute"/>
            <person name="Vesth T.C."/>
            <person name="Nybo J."/>
            <person name="Theobald S."/>
            <person name="Brandl J."/>
            <person name="Frisvad J.C."/>
            <person name="Nielsen K.F."/>
            <person name="Lyhne E.K."/>
            <person name="Kogle M.E."/>
            <person name="Kuo A."/>
            <person name="Riley R."/>
            <person name="Clum A."/>
            <person name="Nolan M."/>
            <person name="Lipzen A."/>
            <person name="Salamov A."/>
            <person name="Henrissat B."/>
            <person name="Wiebenga A."/>
            <person name="De vries R.P."/>
            <person name="Grigoriev I.V."/>
            <person name="Mortensen U.H."/>
            <person name="Andersen M.R."/>
            <person name="Baker S.E."/>
        </authorList>
    </citation>
    <scope>NUCLEOTIDE SEQUENCE [LARGE SCALE GENOMIC DNA]</scope>
    <source>
        <strain evidence="1 2">CBS 707.79</strain>
    </source>
</reference>
<sequence length="139" mass="15447">YKYTNNLRTHIETHDDVSLSAGNVGGRASQKIINKTIKFYKYLYSGVEPATAVYDPVSPSTTGASILPVLPVKKDRTVHVTNMRAAVAKMGYKILYKSCSTRTACYKDINLCNFFIFFDCGDMHPRAAIVEPEEKGETA</sequence>
<dbReference type="AlphaFoldDB" id="A0A319E0W7"/>
<keyword evidence="2" id="KW-1185">Reference proteome</keyword>
<dbReference type="OrthoDB" id="4509242at2759"/>
<dbReference type="VEuPathDB" id="FungiDB:BO71DRAFT_326108"/>
<name>A0A319E0W7_9EURO</name>
<dbReference type="EMBL" id="KZ825878">
    <property type="protein sequence ID" value="PYH94148.1"/>
    <property type="molecule type" value="Genomic_DNA"/>
</dbReference>
<feature type="non-terminal residue" evidence="1">
    <location>
        <position position="1"/>
    </location>
</feature>
<proteinExistence type="predicted"/>
<protein>
    <submittedName>
        <fullName evidence="1">Uncharacterized protein</fullName>
    </submittedName>
</protein>
<accession>A0A319E0W7</accession>
<evidence type="ECO:0000313" key="2">
    <source>
        <dbReference type="Proteomes" id="UP000247810"/>
    </source>
</evidence>
<organism evidence="1 2">
    <name type="scientific">Aspergillus ellipticus CBS 707.79</name>
    <dbReference type="NCBI Taxonomy" id="1448320"/>
    <lineage>
        <taxon>Eukaryota</taxon>
        <taxon>Fungi</taxon>
        <taxon>Dikarya</taxon>
        <taxon>Ascomycota</taxon>
        <taxon>Pezizomycotina</taxon>
        <taxon>Eurotiomycetes</taxon>
        <taxon>Eurotiomycetidae</taxon>
        <taxon>Eurotiales</taxon>
        <taxon>Aspergillaceae</taxon>
        <taxon>Aspergillus</taxon>
        <taxon>Aspergillus subgen. Circumdati</taxon>
    </lineage>
</organism>
<gene>
    <name evidence="1" type="ORF">BO71DRAFT_326108</name>
</gene>